<evidence type="ECO:0000313" key="3">
    <source>
        <dbReference type="EMBL" id="MBO1358830.1"/>
    </source>
</evidence>
<dbReference type="RefSeq" id="WP_207879358.1">
    <property type="nucleotide sequence ID" value="NZ_JAFVMF010000003.1"/>
</dbReference>
<gene>
    <name evidence="3" type="ORF">J2D73_03320</name>
</gene>
<keyword evidence="3" id="KW-0378">Hydrolase</keyword>
<dbReference type="Gene3D" id="3.40.50.1820">
    <property type="entry name" value="alpha/beta hydrolase"/>
    <property type="match status" value="1"/>
</dbReference>
<dbReference type="SUPFAM" id="SSF53474">
    <property type="entry name" value="alpha/beta-Hydrolases"/>
    <property type="match status" value="1"/>
</dbReference>
<feature type="signal peptide" evidence="1">
    <location>
        <begin position="1"/>
        <end position="32"/>
    </location>
</feature>
<reference evidence="3 4" key="1">
    <citation type="submission" date="2021-03" db="EMBL/GenBank/DDBJ databases">
        <title>The complete genome sequence of Acetobacter sacchari TBRC 11175.</title>
        <authorList>
            <person name="Charoenyingcharoen P."/>
            <person name="Yukphan P."/>
        </authorList>
    </citation>
    <scope>NUCLEOTIDE SEQUENCE [LARGE SCALE GENOMIC DNA]</scope>
    <source>
        <strain evidence="3 4">TBRC 11175</strain>
    </source>
</reference>
<comment type="caution">
    <text evidence="3">The sequence shown here is derived from an EMBL/GenBank/DDBJ whole genome shotgun (WGS) entry which is preliminary data.</text>
</comment>
<keyword evidence="4" id="KW-1185">Reference proteome</keyword>
<dbReference type="GO" id="GO:0016787">
    <property type="term" value="F:hydrolase activity"/>
    <property type="evidence" value="ECO:0007669"/>
    <property type="project" value="UniProtKB-KW"/>
</dbReference>
<keyword evidence="1" id="KW-0732">Signal</keyword>
<sequence length="278" mass="30265">MLDSLRSCPTACVLLKSLAALCVLTVPWWSGAADARMVAKPVTWTFENARFRSVLVYDDAITAKRPGVLMVPAWFGVNDAAIRKAEDIAGKRYVILLTDMYGETIRPRNSDEARAATKPLLSNRGVMRRRVNFALEQLRSYADSAPIDLTRMAAIGFCFGGAAVLDLARSGADISSVVSFHGNLTTDDPDLAKQIRARVLVMNGADDATTSPDFGAFTQEMRRSPAPWEFTVIGHAVHCFTETEATASAGLCRYDAHAAAQSYSLMSQWLEDGFSSAK</sequence>
<dbReference type="InterPro" id="IPR002925">
    <property type="entry name" value="Dienelactn_hydro"/>
</dbReference>
<feature type="domain" description="Dienelactone hydrolase" evidence="2">
    <location>
        <begin position="61"/>
        <end position="271"/>
    </location>
</feature>
<dbReference type="InterPro" id="IPR050261">
    <property type="entry name" value="FrsA_esterase"/>
</dbReference>
<dbReference type="PANTHER" id="PTHR22946">
    <property type="entry name" value="DIENELACTONE HYDROLASE DOMAIN-CONTAINING PROTEIN-RELATED"/>
    <property type="match status" value="1"/>
</dbReference>
<name>A0ABS3LSF0_9PROT</name>
<dbReference type="Pfam" id="PF01738">
    <property type="entry name" value="DLH"/>
    <property type="match status" value="1"/>
</dbReference>
<feature type="chain" id="PRO_5046306825" evidence="1">
    <location>
        <begin position="33"/>
        <end position="278"/>
    </location>
</feature>
<accession>A0ABS3LSF0</accession>
<dbReference type="Proteomes" id="UP000664771">
    <property type="component" value="Unassembled WGS sequence"/>
</dbReference>
<dbReference type="EMBL" id="JAFVMF010000003">
    <property type="protein sequence ID" value="MBO1358830.1"/>
    <property type="molecule type" value="Genomic_DNA"/>
</dbReference>
<protein>
    <submittedName>
        <fullName evidence="3">Dienelactone hydrolase family protein</fullName>
    </submittedName>
</protein>
<evidence type="ECO:0000259" key="2">
    <source>
        <dbReference type="Pfam" id="PF01738"/>
    </source>
</evidence>
<evidence type="ECO:0000313" key="4">
    <source>
        <dbReference type="Proteomes" id="UP000664771"/>
    </source>
</evidence>
<dbReference type="InterPro" id="IPR029058">
    <property type="entry name" value="AB_hydrolase_fold"/>
</dbReference>
<evidence type="ECO:0000256" key="1">
    <source>
        <dbReference type="SAM" id="SignalP"/>
    </source>
</evidence>
<dbReference type="PANTHER" id="PTHR22946:SF4">
    <property type="entry name" value="ESTERASE FRSA"/>
    <property type="match status" value="1"/>
</dbReference>
<proteinExistence type="predicted"/>
<organism evidence="3 4">
    <name type="scientific">Acetobacter sacchari</name>
    <dbReference type="NCBI Taxonomy" id="2661687"/>
    <lineage>
        <taxon>Bacteria</taxon>
        <taxon>Pseudomonadati</taxon>
        <taxon>Pseudomonadota</taxon>
        <taxon>Alphaproteobacteria</taxon>
        <taxon>Acetobacterales</taxon>
        <taxon>Acetobacteraceae</taxon>
        <taxon>Acetobacter</taxon>
    </lineage>
</organism>